<proteinExistence type="predicted"/>
<keyword evidence="3" id="KW-1185">Reference proteome</keyword>
<evidence type="ECO:0000256" key="1">
    <source>
        <dbReference type="SAM" id="MobiDB-lite"/>
    </source>
</evidence>
<feature type="region of interest" description="Disordered" evidence="1">
    <location>
        <begin position="22"/>
        <end position="42"/>
    </location>
</feature>
<dbReference type="PROSITE" id="PS51257">
    <property type="entry name" value="PROKAR_LIPOPROTEIN"/>
    <property type="match status" value="1"/>
</dbReference>
<sequence length="282" mass="31665">MKLTKLQIGAFLLMAGLVACSPSKKENEGNDETSEDTSMTMDENEEMVSSISLTPVESPEFDNSKLEMLSPAENEENIKAGDVKFSYNVKNYELATQTIDADVKNCANSAKGQHIHLILNNEPYSAHYEAEFMKNLEEGHYVALSFLSRSYHESVKSYGAYNIRQFTVGRATGEDEMADLTAPHMFYSRPKGTYVGDDAKKVLLDFFLLNTELSEEGNKVRATINGQEFMLDKWQPYFIEGQEMGEMIIKLELLDAEGNLIASPFNPVTRKVTLKASEEETM</sequence>
<gene>
    <name evidence="2" type="ORF">JKP34_00925</name>
</gene>
<dbReference type="EMBL" id="JAERQG010000001">
    <property type="protein sequence ID" value="MBL0763790.1"/>
    <property type="molecule type" value="Genomic_DNA"/>
</dbReference>
<reference evidence="2" key="1">
    <citation type="submission" date="2021-01" db="EMBL/GenBank/DDBJ databases">
        <title>Marivirga sp. nov., isolated from intertidal surface sediments.</title>
        <authorList>
            <person name="Zhang M."/>
        </authorList>
    </citation>
    <scope>NUCLEOTIDE SEQUENCE</scope>
    <source>
        <strain evidence="2">SM1354</strain>
    </source>
</reference>
<accession>A0A937DHA5</accession>
<evidence type="ECO:0000313" key="2">
    <source>
        <dbReference type="EMBL" id="MBL0763790.1"/>
    </source>
</evidence>
<protein>
    <submittedName>
        <fullName evidence="2">Phosphopeptide-binding protein</fullName>
    </submittedName>
</protein>
<dbReference type="RefSeq" id="WP_201916763.1">
    <property type="nucleotide sequence ID" value="NZ_JAERQG010000001.1"/>
</dbReference>
<name>A0A937DHA5_9BACT</name>
<comment type="caution">
    <text evidence="2">The sequence shown here is derived from an EMBL/GenBank/DDBJ whole genome shotgun (WGS) entry which is preliminary data.</text>
</comment>
<dbReference type="AlphaFoldDB" id="A0A937DHA5"/>
<evidence type="ECO:0000313" key="3">
    <source>
        <dbReference type="Proteomes" id="UP000642920"/>
    </source>
</evidence>
<organism evidence="2 3">
    <name type="scientific">Marivirga atlantica</name>
    <dbReference type="NCBI Taxonomy" id="1548457"/>
    <lineage>
        <taxon>Bacteria</taxon>
        <taxon>Pseudomonadati</taxon>
        <taxon>Bacteroidota</taxon>
        <taxon>Cytophagia</taxon>
        <taxon>Cytophagales</taxon>
        <taxon>Marivirgaceae</taxon>
        <taxon>Marivirga</taxon>
    </lineage>
</organism>
<dbReference type="Proteomes" id="UP000642920">
    <property type="component" value="Unassembled WGS sequence"/>
</dbReference>